<dbReference type="AlphaFoldDB" id="A0A451BMR4"/>
<accession>A0A451BMR4</accession>
<gene>
    <name evidence="1" type="ORF">BECKSD772D_GA0070982_105423</name>
</gene>
<dbReference type="GO" id="GO:0032259">
    <property type="term" value="P:methylation"/>
    <property type="evidence" value="ECO:0007669"/>
    <property type="project" value="UniProtKB-KW"/>
</dbReference>
<protein>
    <submittedName>
        <fullName evidence="1">Methyltransferase domain-containing protein</fullName>
    </submittedName>
</protein>
<proteinExistence type="predicted"/>
<dbReference type="Gene3D" id="3.40.50.150">
    <property type="entry name" value="Vaccinia Virus protein VP39"/>
    <property type="match status" value="1"/>
</dbReference>
<keyword evidence="1" id="KW-0489">Methyltransferase</keyword>
<dbReference type="InterPro" id="IPR029063">
    <property type="entry name" value="SAM-dependent_MTases_sf"/>
</dbReference>
<organism evidence="1">
    <name type="scientific">Candidatus Kentrum sp. SD</name>
    <dbReference type="NCBI Taxonomy" id="2126332"/>
    <lineage>
        <taxon>Bacteria</taxon>
        <taxon>Pseudomonadati</taxon>
        <taxon>Pseudomonadota</taxon>
        <taxon>Gammaproteobacteria</taxon>
        <taxon>Candidatus Kentrum</taxon>
    </lineage>
</organism>
<dbReference type="SUPFAM" id="SSF53335">
    <property type="entry name" value="S-adenosyl-L-methionine-dependent methyltransferases"/>
    <property type="match status" value="1"/>
</dbReference>
<evidence type="ECO:0000313" key="1">
    <source>
        <dbReference type="EMBL" id="VFK79566.1"/>
    </source>
</evidence>
<dbReference type="Pfam" id="PF13578">
    <property type="entry name" value="Methyltransf_24"/>
    <property type="match status" value="1"/>
</dbReference>
<name>A0A451BMR4_9GAMM</name>
<dbReference type="GO" id="GO:0008168">
    <property type="term" value="F:methyltransferase activity"/>
    <property type="evidence" value="ECO:0007669"/>
    <property type="project" value="UniProtKB-KW"/>
</dbReference>
<sequence>MSTRPIEQITLEFPTMDHERRVALFTKVLALFGPYVCDNGQFLIDIFEAAERSRVNILPVHYYSPISEISSYPDGESLPLLFDKSFGVDIPPISQDEFFTKVLSFSEEIGDVPYETNDSKIMRWNNGMFGVLDSCIYYAMIRAYQPSRVLEIGSGFSTLVAVAAAAKNYSTWVDCVEPYPVDFFSKHLNDLPGINLTVKKIQEIPLEHFATLKDNDILFIDSSHVVKAGSDVEYLLFRVLPALPSGVLVHFHDIYLPYSYPRSNFEHHKRFWNENYVLGAFLAGNNDWKTLISSCTLGSRDNLTELCKRISGGNAEKTEKLLQISPGGSLWLQKRVIQREV</sequence>
<reference evidence="1" key="1">
    <citation type="submission" date="2019-02" db="EMBL/GenBank/DDBJ databases">
        <authorList>
            <person name="Gruber-Vodicka R. H."/>
            <person name="Seah K. B. B."/>
        </authorList>
    </citation>
    <scope>NUCLEOTIDE SEQUENCE</scope>
    <source>
        <strain evidence="1">BECK_S127</strain>
    </source>
</reference>
<keyword evidence="1" id="KW-0808">Transferase</keyword>
<dbReference type="EMBL" id="CAADHB010000054">
    <property type="protein sequence ID" value="VFK79566.1"/>
    <property type="molecule type" value="Genomic_DNA"/>
</dbReference>